<protein>
    <submittedName>
        <fullName evidence="1">Uncharacterized protein</fullName>
    </submittedName>
</protein>
<name>A0A117M3D8_9FIRM</name>
<evidence type="ECO:0000313" key="2">
    <source>
        <dbReference type="Proteomes" id="UP000054705"/>
    </source>
</evidence>
<accession>A0A117M3D8</accession>
<dbReference type="Proteomes" id="UP000054705">
    <property type="component" value="Unassembled WGS sequence"/>
</dbReference>
<gene>
    <name evidence="1" type="ORF">XD97_0500</name>
</gene>
<reference evidence="2" key="1">
    <citation type="journal article" date="2015" name="MBio">
        <title>Genome-Resolved Metagenomic Analysis Reveals Roles for Candidate Phyla and Other Microbial Community Members in Biogeochemical Transformations in Oil Reservoirs.</title>
        <authorList>
            <person name="Hu P."/>
            <person name="Tom L."/>
            <person name="Singh A."/>
            <person name="Thomas B.C."/>
            <person name="Baker B.J."/>
            <person name="Piceno Y.M."/>
            <person name="Andersen G.L."/>
            <person name="Banfield J.F."/>
        </authorList>
    </citation>
    <scope>NUCLEOTIDE SEQUENCE [LARGE SCALE GENOMIC DNA]</scope>
</reference>
<organism evidence="1 2">
    <name type="scientific">Pelotomaculum thermopropionicum</name>
    <dbReference type="NCBI Taxonomy" id="110500"/>
    <lineage>
        <taxon>Bacteria</taxon>
        <taxon>Bacillati</taxon>
        <taxon>Bacillota</taxon>
        <taxon>Clostridia</taxon>
        <taxon>Eubacteriales</taxon>
        <taxon>Desulfotomaculaceae</taxon>
        <taxon>Pelotomaculum</taxon>
    </lineage>
</organism>
<dbReference type="EMBL" id="LGGS01000108">
    <property type="protein sequence ID" value="KUK82132.1"/>
    <property type="molecule type" value="Genomic_DNA"/>
</dbReference>
<comment type="caution">
    <text evidence="1">The sequence shown here is derived from an EMBL/GenBank/DDBJ whole genome shotgun (WGS) entry which is preliminary data.</text>
</comment>
<proteinExistence type="predicted"/>
<sequence>MEGYEKPQRLFDCQEPSNYAGLGAAGRSKRGFRALDFESAASASSATSAIYFSVLFILTKKILPVNKGLFYSLREPLPVIKHNNGMQVFFLSFPLIIGKIGFKQMTVRSHENSFLSYNKSRERRF</sequence>
<evidence type="ECO:0000313" key="1">
    <source>
        <dbReference type="EMBL" id="KUK82132.1"/>
    </source>
</evidence>
<dbReference type="AlphaFoldDB" id="A0A117M3D8"/>